<dbReference type="EC" id="1.1.1.133" evidence="2"/>
<evidence type="ECO:0000256" key="2">
    <source>
        <dbReference type="RuleBase" id="RU364082"/>
    </source>
</evidence>
<dbReference type="InterPro" id="IPR005913">
    <property type="entry name" value="dTDP_dehydrorham_reduct"/>
</dbReference>
<dbReference type="Proteomes" id="UP000266482">
    <property type="component" value="Unassembled WGS sequence"/>
</dbReference>
<evidence type="ECO:0000259" key="3">
    <source>
        <dbReference type="Pfam" id="PF04321"/>
    </source>
</evidence>
<dbReference type="UniPathway" id="UPA00124"/>
<dbReference type="GO" id="GO:0008831">
    <property type="term" value="F:dTDP-4-dehydrorhamnose reductase activity"/>
    <property type="evidence" value="ECO:0007669"/>
    <property type="project" value="UniProtKB-EC"/>
</dbReference>
<keyword evidence="2" id="KW-0560">Oxidoreductase</keyword>
<evidence type="ECO:0000313" key="5">
    <source>
        <dbReference type="Proteomes" id="UP000266482"/>
    </source>
</evidence>
<name>A0A3A1UUW7_9BACL</name>
<dbReference type="RefSeq" id="WP_119600064.1">
    <property type="nucleotide sequence ID" value="NZ_QXQA01000007.1"/>
</dbReference>
<accession>A0A3A1UUW7</accession>
<dbReference type="InterPro" id="IPR036291">
    <property type="entry name" value="NAD(P)-bd_dom_sf"/>
</dbReference>
<dbReference type="GO" id="GO:0005829">
    <property type="term" value="C:cytosol"/>
    <property type="evidence" value="ECO:0007669"/>
    <property type="project" value="TreeGrafter"/>
</dbReference>
<dbReference type="InterPro" id="IPR029903">
    <property type="entry name" value="RmlD-like-bd"/>
</dbReference>
<comment type="pathway">
    <text evidence="2">Carbohydrate biosynthesis; dTDP-L-rhamnose biosynthesis.</text>
</comment>
<feature type="domain" description="RmlD-like substrate binding" evidence="3">
    <location>
        <begin position="1"/>
        <end position="240"/>
    </location>
</feature>
<comment type="caution">
    <text evidence="4">The sequence shown here is derived from an EMBL/GenBank/DDBJ whole genome shotgun (WGS) entry which is preliminary data.</text>
</comment>
<gene>
    <name evidence="4" type="ORF">D3P08_12700</name>
</gene>
<dbReference type="Gene3D" id="3.40.50.720">
    <property type="entry name" value="NAD(P)-binding Rossmann-like Domain"/>
    <property type="match status" value="1"/>
</dbReference>
<dbReference type="CDD" id="cd05254">
    <property type="entry name" value="dTDP_HR_like_SDR_e"/>
    <property type="match status" value="1"/>
</dbReference>
<keyword evidence="5" id="KW-1185">Reference proteome</keyword>
<comment type="function">
    <text evidence="2">Catalyzes the reduction of dTDP-6-deoxy-L-lyxo-4-hexulose to yield dTDP-L-rhamnose.</text>
</comment>
<dbReference type="PANTHER" id="PTHR10491">
    <property type="entry name" value="DTDP-4-DEHYDRORHAMNOSE REDUCTASE"/>
    <property type="match status" value="1"/>
</dbReference>
<evidence type="ECO:0000313" key="4">
    <source>
        <dbReference type="EMBL" id="RIX52338.1"/>
    </source>
</evidence>
<protein>
    <recommendedName>
        <fullName evidence="2">dTDP-4-dehydrorhamnose reductase</fullName>
        <ecNumber evidence="2">1.1.1.133</ecNumber>
    </recommendedName>
</protein>
<evidence type="ECO:0000256" key="1">
    <source>
        <dbReference type="ARBA" id="ARBA00010944"/>
    </source>
</evidence>
<organism evidence="4 5">
    <name type="scientific">Paenibacillus nanensis</name>
    <dbReference type="NCBI Taxonomy" id="393251"/>
    <lineage>
        <taxon>Bacteria</taxon>
        <taxon>Bacillati</taxon>
        <taxon>Bacillota</taxon>
        <taxon>Bacilli</taxon>
        <taxon>Bacillales</taxon>
        <taxon>Paenibacillaceae</taxon>
        <taxon>Paenibacillus</taxon>
    </lineage>
</organism>
<proteinExistence type="inferred from homology"/>
<dbReference type="OrthoDB" id="9803892at2"/>
<dbReference type="PANTHER" id="PTHR10491:SF4">
    <property type="entry name" value="METHIONINE ADENOSYLTRANSFERASE 2 SUBUNIT BETA"/>
    <property type="match status" value="1"/>
</dbReference>
<dbReference type="GO" id="GO:0019305">
    <property type="term" value="P:dTDP-rhamnose biosynthetic process"/>
    <property type="evidence" value="ECO:0007669"/>
    <property type="project" value="UniProtKB-UniPathway"/>
</dbReference>
<keyword evidence="2" id="KW-0521">NADP</keyword>
<dbReference type="EMBL" id="QXQA01000007">
    <property type="protein sequence ID" value="RIX52338.1"/>
    <property type="molecule type" value="Genomic_DNA"/>
</dbReference>
<reference evidence="4 5" key="1">
    <citation type="submission" date="2018-09" db="EMBL/GenBank/DDBJ databases">
        <title>Paenibacillus aracenensis nov. sp. isolated from a cave in southern Spain.</title>
        <authorList>
            <person name="Jurado V."/>
            <person name="Gutierrez-Patricio S."/>
            <person name="Gonzalez-Pimentel J.L."/>
            <person name="Miller A.Z."/>
            <person name="Laiz L."/>
            <person name="Saiz-Jimenez C."/>
        </authorList>
    </citation>
    <scope>NUCLEOTIDE SEQUENCE [LARGE SCALE GENOMIC DNA]</scope>
    <source>
        <strain evidence="4 5">DSM 22867</strain>
    </source>
</reference>
<dbReference type="SUPFAM" id="SSF51735">
    <property type="entry name" value="NAD(P)-binding Rossmann-fold domains"/>
    <property type="match status" value="1"/>
</dbReference>
<sequence>MKIALLGGGGMAGHMIVDYLTSRGFDVVYTVRSECEDPRCSRLDVTDYQAVEQWLRTTKPDFVINATGLLNDRAAKNIREAVYVNSLFPHLLSGWGNQFGFRLIHISTDCVFSGRSGHYTEHSALDGLTVYAKTKALGEVVQPPHLTIRTSIVGPELKTNGIGLFHWFMRQQGDMKGYRNVYWNGVTTLELAKAIEWSFTQRLSGLVHLAVQPKISKYDLLVLFRDTFDRHDLTIHPVNTVPSDKSLINTRQEFSYNPLPYEVMLPQLKAWMNQSGRNYPYNLG</sequence>
<comment type="similarity">
    <text evidence="1 2">Belongs to the dTDP-4-dehydrorhamnose reductase family.</text>
</comment>
<dbReference type="AlphaFoldDB" id="A0A3A1UUW7"/>
<dbReference type="Pfam" id="PF04321">
    <property type="entry name" value="RmlD_sub_bind"/>
    <property type="match status" value="1"/>
</dbReference>